<name>A0ABD5SZB1_9EURY</name>
<feature type="compositionally biased region" description="Polar residues" evidence="1">
    <location>
        <begin position="25"/>
        <end position="44"/>
    </location>
</feature>
<evidence type="ECO:0000256" key="1">
    <source>
        <dbReference type="SAM" id="MobiDB-lite"/>
    </source>
</evidence>
<feature type="compositionally biased region" description="Basic and acidic residues" evidence="1">
    <location>
        <begin position="141"/>
        <end position="158"/>
    </location>
</feature>
<gene>
    <name evidence="2" type="ORF">ACFQDD_02575</name>
</gene>
<feature type="compositionally biased region" description="Basic and acidic residues" evidence="1">
    <location>
        <begin position="1"/>
        <end position="22"/>
    </location>
</feature>
<keyword evidence="3" id="KW-1185">Reference proteome</keyword>
<reference evidence="2 3" key="1">
    <citation type="journal article" date="2019" name="Int. J. Syst. Evol. Microbiol.">
        <title>The Global Catalogue of Microorganisms (GCM) 10K type strain sequencing project: providing services to taxonomists for standard genome sequencing and annotation.</title>
        <authorList>
            <consortium name="The Broad Institute Genomics Platform"/>
            <consortium name="The Broad Institute Genome Sequencing Center for Infectious Disease"/>
            <person name="Wu L."/>
            <person name="Ma J."/>
        </authorList>
    </citation>
    <scope>NUCLEOTIDE SEQUENCE [LARGE SCALE GENOMIC DNA]</scope>
    <source>
        <strain evidence="2 3">PJ61</strain>
    </source>
</reference>
<comment type="caution">
    <text evidence="2">The sequence shown here is derived from an EMBL/GenBank/DDBJ whole genome shotgun (WGS) entry which is preliminary data.</text>
</comment>
<protein>
    <submittedName>
        <fullName evidence="2">Uncharacterized protein</fullName>
    </submittedName>
</protein>
<accession>A0ABD5SZB1</accession>
<evidence type="ECO:0000313" key="2">
    <source>
        <dbReference type="EMBL" id="MFC6770419.1"/>
    </source>
</evidence>
<dbReference type="EMBL" id="JBHSWT010000054">
    <property type="protein sequence ID" value="MFC6770419.1"/>
    <property type="molecule type" value="Genomic_DNA"/>
</dbReference>
<dbReference type="Proteomes" id="UP001596274">
    <property type="component" value="Unassembled WGS sequence"/>
</dbReference>
<dbReference type="AlphaFoldDB" id="A0ABD5SZB1"/>
<feature type="region of interest" description="Disordered" evidence="1">
    <location>
        <begin position="1"/>
        <end position="168"/>
    </location>
</feature>
<proteinExistence type="predicted"/>
<feature type="compositionally biased region" description="Acidic residues" evidence="1">
    <location>
        <begin position="159"/>
        <end position="168"/>
    </location>
</feature>
<feature type="compositionally biased region" description="Acidic residues" evidence="1">
    <location>
        <begin position="74"/>
        <end position="113"/>
    </location>
</feature>
<organism evidence="2 3">
    <name type="scientific">Halorubrum pallidum</name>
    <dbReference type="NCBI Taxonomy" id="1526114"/>
    <lineage>
        <taxon>Archaea</taxon>
        <taxon>Methanobacteriati</taxon>
        <taxon>Methanobacteriota</taxon>
        <taxon>Stenosarchaea group</taxon>
        <taxon>Halobacteria</taxon>
        <taxon>Halobacteriales</taxon>
        <taxon>Haloferacaceae</taxon>
        <taxon>Halorubrum</taxon>
    </lineage>
</organism>
<sequence>MGGGDKRPRESRSSEYEPREPDGQQLPTAGDTSSEGDTIQQEISAYTREGNPSEEGPVPEFAGEEPAGDRGDSEGDPEDPLGEFGDPDVAGEGESVGDDESDDDGGEETDGEPSQERVRRMATMTAMWGGTRVVSDAGEEIGTRTERMADEVAERAEEVTADGDEPAE</sequence>
<evidence type="ECO:0000313" key="3">
    <source>
        <dbReference type="Proteomes" id="UP001596274"/>
    </source>
</evidence>